<evidence type="ECO:0000313" key="1">
    <source>
        <dbReference type="EMBL" id="PKK57283.1"/>
    </source>
</evidence>
<protein>
    <submittedName>
        <fullName evidence="1">Uncharacterized protein</fullName>
    </submittedName>
</protein>
<accession>A0A2N1M6M0</accession>
<reference evidence="1 2" key="1">
    <citation type="submission" date="2016-04" db="EMBL/GenBank/DDBJ databases">
        <title>Genome analyses suggest a sexual origin of heterokaryosis in a supposedly ancient asexual fungus.</title>
        <authorList>
            <person name="Ropars J."/>
            <person name="Sedzielewska K."/>
            <person name="Noel J."/>
            <person name="Charron P."/>
            <person name="Farinelli L."/>
            <person name="Marton T."/>
            <person name="Kruger M."/>
            <person name="Pelin A."/>
            <person name="Brachmann A."/>
            <person name="Corradi N."/>
        </authorList>
    </citation>
    <scope>NUCLEOTIDE SEQUENCE [LARGE SCALE GENOMIC DNA]</scope>
    <source>
        <strain evidence="1 2">C2</strain>
    </source>
</reference>
<comment type="caution">
    <text evidence="1">The sequence shown here is derived from an EMBL/GenBank/DDBJ whole genome shotgun (WGS) entry which is preliminary data.</text>
</comment>
<evidence type="ECO:0000313" key="2">
    <source>
        <dbReference type="Proteomes" id="UP000233469"/>
    </source>
</evidence>
<organism evidence="1 2">
    <name type="scientific">Rhizophagus irregularis</name>
    <dbReference type="NCBI Taxonomy" id="588596"/>
    <lineage>
        <taxon>Eukaryota</taxon>
        <taxon>Fungi</taxon>
        <taxon>Fungi incertae sedis</taxon>
        <taxon>Mucoromycota</taxon>
        <taxon>Glomeromycotina</taxon>
        <taxon>Glomeromycetes</taxon>
        <taxon>Glomerales</taxon>
        <taxon>Glomeraceae</taxon>
        <taxon>Rhizophagus</taxon>
    </lineage>
</organism>
<dbReference type="Proteomes" id="UP000233469">
    <property type="component" value="Unassembled WGS sequence"/>
</dbReference>
<dbReference type="AlphaFoldDB" id="A0A2N1M6M0"/>
<dbReference type="VEuPathDB" id="FungiDB:RhiirA1_402482"/>
<proteinExistence type="predicted"/>
<sequence length="148" mass="16471">MDETPVWFDMAGNITVNNKGDKTVHIRTTGNDKNHFTVVLTCSADGTKYPPICIFKEVLNFSLSDIAAKVTEVLKFGVSLWLSMYNNNMSRDTVILRLLAETHLAQRETPKLLYSGEMPKCQNAKTCQNCETAKTCETAKPHLSIVSA</sequence>
<reference evidence="1 2" key="2">
    <citation type="submission" date="2017-10" db="EMBL/GenBank/DDBJ databases">
        <title>Extensive intraspecific genome diversity in a model arbuscular mycorrhizal fungus.</title>
        <authorList>
            <person name="Chen E.C.H."/>
            <person name="Morin E."/>
            <person name="Baudet D."/>
            <person name="Noel J."/>
            <person name="Ndikumana S."/>
            <person name="Charron P."/>
            <person name="St-Onge C."/>
            <person name="Giorgi J."/>
            <person name="Grigoriev I.V."/>
            <person name="Roux C."/>
            <person name="Martin F.M."/>
            <person name="Corradi N."/>
        </authorList>
    </citation>
    <scope>NUCLEOTIDE SEQUENCE [LARGE SCALE GENOMIC DNA]</scope>
    <source>
        <strain evidence="1 2">C2</strain>
    </source>
</reference>
<gene>
    <name evidence="1" type="ORF">RhiirC2_721329</name>
</gene>
<name>A0A2N1M6M0_9GLOM</name>
<dbReference type="EMBL" id="LLXL01004548">
    <property type="protein sequence ID" value="PKK57283.1"/>
    <property type="molecule type" value="Genomic_DNA"/>
</dbReference>